<accession>A0A380JGS8</accession>
<gene>
    <name evidence="1" type="ORF">NCTC11391_01948</name>
</gene>
<reference evidence="1 2" key="1">
    <citation type="submission" date="2018-06" db="EMBL/GenBank/DDBJ databases">
        <authorList>
            <consortium name="Pathogen Informatics"/>
            <person name="Doyle S."/>
        </authorList>
    </citation>
    <scope>NUCLEOTIDE SEQUENCE [LARGE SCALE GENOMIC DNA]</scope>
    <source>
        <strain evidence="2">NCTC 11391</strain>
    </source>
</reference>
<name>A0A380JGS8_STRDO</name>
<sequence length="98" mass="11445">MEVTDKMMTTEQVLQGYLFDMSDWLDRKKTINQANILKNKAGMTAMIKADYQEFLATELDDLAQDYQTTLETLKQMSEEEFTTLRQDILTWAPARNLL</sequence>
<evidence type="ECO:0000313" key="2">
    <source>
        <dbReference type="Proteomes" id="UP000254082"/>
    </source>
</evidence>
<dbReference type="RefSeq" id="WP_115325148.1">
    <property type="nucleotide sequence ID" value="NZ_UHFA01000002.1"/>
</dbReference>
<protein>
    <submittedName>
        <fullName evidence="1">Uncharacterized protein</fullName>
    </submittedName>
</protein>
<evidence type="ECO:0000313" key="1">
    <source>
        <dbReference type="EMBL" id="SUN37163.1"/>
    </source>
</evidence>
<dbReference type="AlphaFoldDB" id="A0A380JGS8"/>
<dbReference type="Proteomes" id="UP000254082">
    <property type="component" value="Unassembled WGS sequence"/>
</dbReference>
<dbReference type="EMBL" id="UHFA01000002">
    <property type="protein sequence ID" value="SUN37163.1"/>
    <property type="molecule type" value="Genomic_DNA"/>
</dbReference>
<proteinExistence type="predicted"/>
<keyword evidence="2" id="KW-1185">Reference proteome</keyword>
<organism evidence="1 2">
    <name type="scientific">Streptococcus downei MFe28</name>
    <dbReference type="NCBI Taxonomy" id="764290"/>
    <lineage>
        <taxon>Bacteria</taxon>
        <taxon>Bacillati</taxon>
        <taxon>Bacillota</taxon>
        <taxon>Bacilli</taxon>
        <taxon>Lactobacillales</taxon>
        <taxon>Streptococcaceae</taxon>
        <taxon>Streptococcus</taxon>
    </lineage>
</organism>